<evidence type="ECO:0000313" key="6">
    <source>
        <dbReference type="Proteomes" id="UP000249495"/>
    </source>
</evidence>
<keyword evidence="2 5" id="KW-0012">Acyltransferase</keyword>
<dbReference type="SMART" id="SM00563">
    <property type="entry name" value="PlsC"/>
    <property type="match status" value="1"/>
</dbReference>
<evidence type="ECO:0000313" key="5">
    <source>
        <dbReference type="EMBL" id="SQF39802.1"/>
    </source>
</evidence>
<dbReference type="AlphaFoldDB" id="A0A2X3XZB9"/>
<dbReference type="Proteomes" id="UP000249495">
    <property type="component" value="Chromosome 1"/>
</dbReference>
<dbReference type="PANTHER" id="PTHR10434">
    <property type="entry name" value="1-ACYL-SN-GLYCEROL-3-PHOSPHATE ACYLTRANSFERASE"/>
    <property type="match status" value="1"/>
</dbReference>
<reference evidence="5 6" key="1">
    <citation type="submission" date="2018-06" db="EMBL/GenBank/DDBJ databases">
        <authorList>
            <consortium name="Pathogen Informatics"/>
            <person name="Doyle S."/>
        </authorList>
    </citation>
    <scope>NUCLEOTIDE SEQUENCE [LARGE SCALE GENOMIC DNA]</scope>
    <source>
        <strain evidence="5 6">NCTC12278</strain>
    </source>
</reference>
<gene>
    <name evidence="5" type="primary">plsC</name>
    <name evidence="5" type="ORF">NCTC12278_00572</name>
</gene>
<dbReference type="STRING" id="1123303.GCA_000372425_00106"/>
<feature type="domain" description="Phospholipid/glycerol acyltransferase" evidence="4">
    <location>
        <begin position="36"/>
        <end position="146"/>
    </location>
</feature>
<sequence length="246" mass="28749">MFYAYLRGLVVFLLWIINGNVHYHHRERIIDKDDNYILVAPHRTWWDPVYMAFAARPKQFIFMAKKELFNNRIFGWWIKMCGAFPIDRDNPGQEAIKYPVNMLKKSQRSLIMFPSGSRHSTDVKGGVAIIAKMAKVKIMPSVYVGPRSFKGLISRERIDMNFGNPIDVSDIKRMNDQGIEEVSSRIQKEFQRLDEEVAPFHTDQKPSVLWFFIRIPLAVVALVLVILTLIFSYIASFVWDPDKHRK</sequence>
<dbReference type="InterPro" id="IPR002123">
    <property type="entry name" value="Plipid/glycerol_acylTrfase"/>
</dbReference>
<keyword evidence="1 5" id="KW-0808">Transferase</keyword>
<dbReference type="OrthoDB" id="9803035at2"/>
<evidence type="ECO:0000259" key="4">
    <source>
        <dbReference type="SMART" id="SM00563"/>
    </source>
</evidence>
<dbReference type="Pfam" id="PF01553">
    <property type="entry name" value="Acyltransferase"/>
    <property type="match status" value="1"/>
</dbReference>
<name>A0A2X3XZB9_9STRE</name>
<dbReference type="PANTHER" id="PTHR10434:SF40">
    <property type="entry name" value="1-ACYL-SN-GLYCEROL-3-PHOSPHATE ACYLTRANSFERASE"/>
    <property type="match status" value="1"/>
</dbReference>
<dbReference type="EMBL" id="LS483343">
    <property type="protein sequence ID" value="SQF39802.1"/>
    <property type="molecule type" value="Genomic_DNA"/>
</dbReference>
<keyword evidence="3" id="KW-1133">Transmembrane helix</keyword>
<dbReference type="RefSeq" id="WP_018029437.1">
    <property type="nucleotide sequence ID" value="NZ_LS483343.1"/>
</dbReference>
<evidence type="ECO:0000256" key="1">
    <source>
        <dbReference type="ARBA" id="ARBA00022679"/>
    </source>
</evidence>
<keyword evidence="6" id="KW-1185">Reference proteome</keyword>
<dbReference type="GO" id="GO:0003841">
    <property type="term" value="F:1-acylglycerol-3-phosphate O-acyltransferase activity"/>
    <property type="evidence" value="ECO:0007669"/>
    <property type="project" value="UniProtKB-EC"/>
</dbReference>
<dbReference type="CDD" id="cd07989">
    <property type="entry name" value="LPLAT_AGPAT-like"/>
    <property type="match status" value="1"/>
</dbReference>
<organism evidence="5 6">
    <name type="scientific">Streptococcus ferus</name>
    <dbReference type="NCBI Taxonomy" id="1345"/>
    <lineage>
        <taxon>Bacteria</taxon>
        <taxon>Bacillati</taxon>
        <taxon>Bacillota</taxon>
        <taxon>Bacilli</taxon>
        <taxon>Lactobacillales</taxon>
        <taxon>Streptococcaceae</taxon>
        <taxon>Streptococcus</taxon>
    </lineage>
</organism>
<feature type="transmembrane region" description="Helical" evidence="3">
    <location>
        <begin position="215"/>
        <end position="239"/>
    </location>
</feature>
<evidence type="ECO:0000256" key="3">
    <source>
        <dbReference type="SAM" id="Phobius"/>
    </source>
</evidence>
<evidence type="ECO:0000256" key="2">
    <source>
        <dbReference type="ARBA" id="ARBA00023315"/>
    </source>
</evidence>
<dbReference type="EC" id="2.3.1.-" evidence="5"/>
<keyword evidence="3" id="KW-0812">Transmembrane</keyword>
<keyword evidence="3" id="KW-0472">Membrane</keyword>
<dbReference type="KEGG" id="sfer:NCTC12278_00572"/>
<accession>A0A2X3XZB9</accession>
<proteinExistence type="predicted"/>
<dbReference type="GO" id="GO:0006654">
    <property type="term" value="P:phosphatidic acid biosynthetic process"/>
    <property type="evidence" value="ECO:0007669"/>
    <property type="project" value="TreeGrafter"/>
</dbReference>
<dbReference type="SUPFAM" id="SSF69593">
    <property type="entry name" value="Glycerol-3-phosphate (1)-acyltransferase"/>
    <property type="match status" value="1"/>
</dbReference>
<protein>
    <submittedName>
        <fullName evidence="5">1-acyl-sn-glycerol-3-phosphate acyltransferase</fullName>
        <ecNumber evidence="5">2.3.1.-</ecNumber>
        <ecNumber evidence="5">2.3.1.51</ecNumber>
    </submittedName>
</protein>
<dbReference type="EC" id="2.3.1.51" evidence="5"/>